<name>A0A075A934_OPIVI</name>
<evidence type="ECO:0000313" key="3">
    <source>
        <dbReference type="Proteomes" id="UP000054324"/>
    </source>
</evidence>
<sequence>MSAAQGVKLTQRLQRTVGHASALATGVGLTEEEYNDPTPPPRVSKTSLIPILQAYPKCNNRLGESESTTQSSQISDNSTATIIGSCVFEMNETSDASEQGTVSIQSPIPNSQPLAQAEENHSKTEYAHSTSGRTQFIEIMRVNDAGFKSPMSSSLVLKKPVIPNGELTSSGVYGQTRSFSSSLYPPQCGFYNKTVENQSHIKFPQNRFSAGTCAKERSPNGQKDSSAKVSQIPRLVNSTKAPNARQNVNSGIYRNTRPSPPSNPPSDSSTGQRKVNSGPRILSVNGATTSYRDRQHHSQQIQTNTQRFNFQNTVPNPVERNQSPITVTKEFLIVNGQMSQEENDRSLVQEEQDDKTINSDMSDFDEEKYPEEPMIMNSFLVDPIHLNEISTKRTSHNALVGEEADTYQDRAKRCVGKRKNKPVLAAVRAYAEKCNNRQSVSPCATSTMNGTVGGWFGNSNQMFLDHTRHRGRYAEQYQSTPNIELTGRVGPQNPVVITRPRRVPLLDGRGQYPTSKADFRSSVSALSYLVQDANFPEGYLEDDDSDSESCRPYPLPPTSSLGYHKLSNVYPRPPLHEDTYESDPSVLRPRLPQFHVNVKNRLNLYHGRRFVHSGRVPQNSQRSLRMEVGAMNDSFIQPTTHYLSSPEKNIVDPDSTSTSENEEIRPLPRRMLSPDEYAQMQPMVIRSNYHPMRKGLQARRTNAWSAVSPPSQNGSVTTYSRPRWTQYLSDDIRTQGAVYPEDGLDDVQLDIEDPRFQTRLKLSVVENTRTEGSSHYGRLSVEPVAVDSSVACYNGMHADVRYPYNSHGLRVPSRVHNSLHPVPPQGCSSVRAKSECDLVAIASSENAEWSLHPDSYIRNRPNYRLGFNGNYYPKTSSSTNTNVNIVNNTSNSKANGGIQGNKAGRSISLERFSSGQWVEHTSSEISSINSSSKNLNLEPPKILCSPPTSPSIITSSCNAISKMSTRSVPSPGSSRLTVAWVEMTDRERQSDKKLHHMILQLPPDRRHAVGFVLLLMGIRYNEQGELSQGGLEHRLREALELVSPTQRNMNGTAPVGGAGDCARLKAENIRLSSEMENCNSHRLLKDHRMTQSCYQGGGSSETDAYLQSSSRPEPTPQLNGQCELQMTTSCISIEDSSDTEQTRGELDNQPSDSLPSTATILRRLARTLAVRIAFKQQHLADAQQKVARNETEEKWLRNKLNELFNPSDRFSFSSSTLTRTGDMVPMTDFEDSTATQVITRFDRWHKNMVSVVQLLCQLARRLACVDARILSLQQNGFKRDSNDITQDSQCSLEFLNRQKVELEFKIKEAQSLRAGLENCRLRLLESIPPGLKVEDPSPELVHGYESTDSAIGMNEHENESDQNRATLQSDQTTKPTKHIPVFLRDRISVHLLHTLQWLVTYHVLDTKIRVDQDLRDSVLDDLRLEMNY</sequence>
<feature type="region of interest" description="Disordered" evidence="1">
    <location>
        <begin position="1091"/>
        <end position="1120"/>
    </location>
</feature>
<feature type="region of interest" description="Disordered" evidence="1">
    <location>
        <begin position="1136"/>
        <end position="1155"/>
    </location>
</feature>
<organism evidence="2 3">
    <name type="scientific">Opisthorchis viverrini</name>
    <name type="common">Southeast Asian liver fluke</name>
    <dbReference type="NCBI Taxonomy" id="6198"/>
    <lineage>
        <taxon>Eukaryota</taxon>
        <taxon>Metazoa</taxon>
        <taxon>Spiralia</taxon>
        <taxon>Lophotrochozoa</taxon>
        <taxon>Platyhelminthes</taxon>
        <taxon>Trematoda</taxon>
        <taxon>Digenea</taxon>
        <taxon>Opisthorchiida</taxon>
        <taxon>Opisthorchiata</taxon>
        <taxon>Opisthorchiidae</taxon>
        <taxon>Opisthorchis</taxon>
    </lineage>
</organism>
<feature type="compositionally biased region" description="Polar residues" evidence="1">
    <location>
        <begin position="236"/>
        <end position="257"/>
    </location>
</feature>
<feature type="region of interest" description="Disordered" evidence="1">
    <location>
        <begin position="211"/>
        <end position="284"/>
    </location>
</feature>
<dbReference type="OrthoDB" id="6278978at2759"/>
<feature type="region of interest" description="Disordered" evidence="1">
    <location>
        <begin position="639"/>
        <end position="664"/>
    </location>
</feature>
<dbReference type="KEGG" id="ovi:T265_08209"/>
<dbReference type="GeneID" id="20322388"/>
<keyword evidence="3" id="KW-1185">Reference proteome</keyword>
<dbReference type="EMBL" id="KL596825">
    <property type="protein sequence ID" value="KER24034.1"/>
    <property type="molecule type" value="Genomic_DNA"/>
</dbReference>
<dbReference type="CTD" id="20322388"/>
<dbReference type="Proteomes" id="UP000054324">
    <property type="component" value="Unassembled WGS sequence"/>
</dbReference>
<protein>
    <submittedName>
        <fullName evidence="2">Uncharacterized protein</fullName>
    </submittedName>
</protein>
<gene>
    <name evidence="2" type="ORF">T265_08209</name>
</gene>
<feature type="region of interest" description="Disordered" evidence="1">
    <location>
        <begin position="94"/>
        <end position="130"/>
    </location>
</feature>
<proteinExistence type="predicted"/>
<evidence type="ECO:0000313" key="2">
    <source>
        <dbReference type="EMBL" id="KER24034.1"/>
    </source>
</evidence>
<evidence type="ECO:0000256" key="1">
    <source>
        <dbReference type="SAM" id="MobiDB-lite"/>
    </source>
</evidence>
<reference evidence="2 3" key="1">
    <citation type="submission" date="2013-11" db="EMBL/GenBank/DDBJ databases">
        <title>Opisthorchis viverrini - life in the bile duct.</title>
        <authorList>
            <person name="Young N.D."/>
            <person name="Nagarajan N."/>
            <person name="Lin S.J."/>
            <person name="Korhonen P.K."/>
            <person name="Jex A.R."/>
            <person name="Hall R.S."/>
            <person name="Safavi-Hemami H."/>
            <person name="Kaewkong W."/>
            <person name="Bertrand D."/>
            <person name="Gao S."/>
            <person name="Seet Q."/>
            <person name="Wongkham S."/>
            <person name="Teh B.T."/>
            <person name="Wongkham C."/>
            <person name="Intapan P.M."/>
            <person name="Maleewong W."/>
            <person name="Yang X."/>
            <person name="Hu M."/>
            <person name="Wang Z."/>
            <person name="Hofmann A."/>
            <person name="Sternberg P.W."/>
            <person name="Tan P."/>
            <person name="Wang J."/>
            <person name="Gasser R.B."/>
        </authorList>
    </citation>
    <scope>NUCLEOTIDE SEQUENCE [LARGE SCALE GENOMIC DNA]</scope>
</reference>
<accession>A0A075A934</accession>
<feature type="compositionally biased region" description="Polar residues" evidence="1">
    <location>
        <begin position="94"/>
        <end position="114"/>
    </location>
</feature>
<dbReference type="RefSeq" id="XP_009172208.1">
    <property type="nucleotide sequence ID" value="XM_009173944.1"/>
</dbReference>
<feature type="compositionally biased region" description="Polar residues" evidence="1">
    <location>
        <begin position="219"/>
        <end position="229"/>
    </location>
</feature>
<feature type="region of interest" description="Disordered" evidence="1">
    <location>
        <begin position="537"/>
        <end position="566"/>
    </location>
</feature>